<evidence type="ECO:0000259" key="3">
    <source>
        <dbReference type="Pfam" id="PF00534"/>
    </source>
</evidence>
<dbReference type="Proteomes" id="UP001171945">
    <property type="component" value="Unassembled WGS sequence"/>
</dbReference>
<dbReference type="EC" id="2.4.-.-" evidence="5"/>
<protein>
    <submittedName>
        <fullName evidence="5">Glycosyltransferase family 4 protein</fullName>
        <ecNumber evidence="5">2.4.-.-</ecNumber>
    </submittedName>
</protein>
<name>A0ABT7VS43_9GAMM</name>
<reference evidence="5" key="1">
    <citation type="submission" date="2023-06" db="EMBL/GenBank/DDBJ databases">
        <title>Uncultivated large filamentous bacteria from sulfidic sediments reveal new species and different genomic features in energy metabolism and defense.</title>
        <authorList>
            <person name="Fonseca A."/>
        </authorList>
    </citation>
    <scope>NUCLEOTIDE SEQUENCE</scope>
    <source>
        <strain evidence="5">HSG4</strain>
    </source>
</reference>
<gene>
    <name evidence="5" type="ORF">QUF54_03875</name>
</gene>
<dbReference type="PANTHER" id="PTHR12526">
    <property type="entry name" value="GLYCOSYLTRANSFERASE"/>
    <property type="match status" value="1"/>
</dbReference>
<keyword evidence="1 5" id="KW-0328">Glycosyltransferase</keyword>
<evidence type="ECO:0000259" key="4">
    <source>
        <dbReference type="Pfam" id="PF13439"/>
    </source>
</evidence>
<evidence type="ECO:0000256" key="2">
    <source>
        <dbReference type="ARBA" id="ARBA00022679"/>
    </source>
</evidence>
<dbReference type="Pfam" id="PF13439">
    <property type="entry name" value="Glyco_transf_4"/>
    <property type="match status" value="1"/>
</dbReference>
<dbReference type="SUPFAM" id="SSF53756">
    <property type="entry name" value="UDP-Glycosyltransferase/glycogen phosphorylase"/>
    <property type="match status" value="1"/>
</dbReference>
<dbReference type="PANTHER" id="PTHR12526:SF510">
    <property type="entry name" value="D-INOSITOL 3-PHOSPHATE GLYCOSYLTRANSFERASE"/>
    <property type="match status" value="1"/>
</dbReference>
<dbReference type="Gene3D" id="3.40.50.2000">
    <property type="entry name" value="Glycogen Phosphorylase B"/>
    <property type="match status" value="2"/>
</dbReference>
<dbReference type="CDD" id="cd03801">
    <property type="entry name" value="GT4_PimA-like"/>
    <property type="match status" value="1"/>
</dbReference>
<feature type="domain" description="Glycosyltransferase subfamily 4-like N-terminal" evidence="4">
    <location>
        <begin position="35"/>
        <end position="150"/>
    </location>
</feature>
<dbReference type="InterPro" id="IPR001296">
    <property type="entry name" value="Glyco_trans_1"/>
</dbReference>
<evidence type="ECO:0000313" key="5">
    <source>
        <dbReference type="EMBL" id="MDM8562472.1"/>
    </source>
</evidence>
<organism evidence="5 6">
    <name type="scientific">Candidatus Marithioploca araucensis</name>
    <dbReference type="NCBI Taxonomy" id="70273"/>
    <lineage>
        <taxon>Bacteria</taxon>
        <taxon>Pseudomonadati</taxon>
        <taxon>Pseudomonadota</taxon>
        <taxon>Gammaproteobacteria</taxon>
        <taxon>Thiotrichales</taxon>
        <taxon>Thiotrichaceae</taxon>
        <taxon>Candidatus Marithioploca</taxon>
    </lineage>
</organism>
<feature type="non-terminal residue" evidence="5">
    <location>
        <position position="1"/>
    </location>
</feature>
<keyword evidence="2 5" id="KW-0808">Transferase</keyword>
<dbReference type="GO" id="GO:0016757">
    <property type="term" value="F:glycosyltransferase activity"/>
    <property type="evidence" value="ECO:0007669"/>
    <property type="project" value="UniProtKB-KW"/>
</dbReference>
<evidence type="ECO:0000313" key="6">
    <source>
        <dbReference type="Proteomes" id="UP001171945"/>
    </source>
</evidence>
<proteinExistence type="predicted"/>
<sequence length="349" mass="39712">KLGNLQVTRFRYFFQKYQTLAYKGGILANLKQNRWRYLLLPWFIIAEFFALVRLLRRETFDIIHAHWLIPQTLIVVLARQFVKNPPLLLCTSHGSDLFALRGKLFRQLKRFIIARITAMTVVSEAMRNIALSLGANDDRLKVIPMGVNLKKQFVPPLSRREKKTLLFVGRLVKQKGISYLLAALPLIFKKHPQTTLTIIGSGADEEKFKQQVIKLELSQSVKFLGAIENHQLPAFYQSAKIVIFPSTGAEGFGLTVVEALGCECAVVATDLPAMQDILTDNETGLIVPQKNALALANKVNDLLDNPALLLHLGKQGRKYVLERYDWEMITKRYDMLMENMLRDGTNFSL</sequence>
<keyword evidence="6" id="KW-1185">Reference proteome</keyword>
<dbReference type="InterPro" id="IPR028098">
    <property type="entry name" value="Glyco_trans_4-like_N"/>
</dbReference>
<accession>A0ABT7VS43</accession>
<dbReference type="EMBL" id="JAUCGM010000165">
    <property type="protein sequence ID" value="MDM8562472.1"/>
    <property type="molecule type" value="Genomic_DNA"/>
</dbReference>
<dbReference type="Pfam" id="PF00534">
    <property type="entry name" value="Glycos_transf_1"/>
    <property type="match status" value="1"/>
</dbReference>
<comment type="caution">
    <text evidence="5">The sequence shown here is derived from an EMBL/GenBank/DDBJ whole genome shotgun (WGS) entry which is preliminary data.</text>
</comment>
<feature type="domain" description="Glycosyl transferase family 1" evidence="3">
    <location>
        <begin position="156"/>
        <end position="318"/>
    </location>
</feature>
<evidence type="ECO:0000256" key="1">
    <source>
        <dbReference type="ARBA" id="ARBA00022676"/>
    </source>
</evidence>